<dbReference type="InterPro" id="IPR009051">
    <property type="entry name" value="Helical_ferredxn"/>
</dbReference>
<dbReference type="Gene3D" id="1.10.1060.10">
    <property type="entry name" value="Alpha-helical ferredoxin"/>
    <property type="match status" value="1"/>
</dbReference>
<dbReference type="InterPro" id="IPR023753">
    <property type="entry name" value="FAD/NAD-binding_dom"/>
</dbReference>
<sequence length="457" mass="49471">MEKMIDSTAVRAGDRLQESIHPPLSEWEVVQEAHRCLYCYDAPCTKACPTRIDVPSFIQKITTGNFIGSAKVILEANPVGASCARVCPTEELCEGACVLSEERAPIRIGDLQRYVTDWIREQGVDLFTSGMPTGKRVAVIGAGPAGLSAARELALFGHEVAVYEAKSRAGGLNTYGIVPFRLPAEVALWEVEQVKRLGVVIRTGVRVGEDFPVEKIVNEYDAVVLAFGMGGVPLLGIPGEESDGVWDALEFIERVKDGRLPEVGKRVAVIGAGNTAVDAATCALRIGAASVTMYYRRTEREMTAYPSEYDFAKSEGVEFRWLCAPVRILADGRRVRGVEFVRMRLDAADDSGRPRPVPIPGSEFTVEADAVIRAIGQSRRTELVDRLGLTHDDGVIRVNEQMRTSHPKIFAAGDCVFQKGRGEAMVVEAAEQGKRAAAAVHNLLAGGSERSGGEQDG</sequence>
<dbReference type="SUPFAM" id="SSF46548">
    <property type="entry name" value="alpha-helical ferredoxin"/>
    <property type="match status" value="1"/>
</dbReference>
<reference evidence="2 3" key="1">
    <citation type="submission" date="2020-04" db="EMBL/GenBank/DDBJ databases">
        <authorList>
            <person name="Hogendoorn C."/>
        </authorList>
    </citation>
    <scope>NUCLEOTIDE SEQUENCE [LARGE SCALE GENOMIC DNA]</scope>
    <source>
        <strain evidence="2">COOX1</strain>
    </source>
</reference>
<evidence type="ECO:0000259" key="1">
    <source>
        <dbReference type="PROSITE" id="PS51379"/>
    </source>
</evidence>
<dbReference type="Gene3D" id="3.50.50.60">
    <property type="entry name" value="FAD/NAD(P)-binding domain"/>
    <property type="match status" value="1"/>
</dbReference>
<keyword evidence="2" id="KW-0560">Oxidoreductase</keyword>
<dbReference type="PROSITE" id="PS51379">
    <property type="entry name" value="4FE4S_FER_2"/>
    <property type="match status" value="1"/>
</dbReference>
<feature type="domain" description="4Fe-4S ferredoxin-type" evidence="1">
    <location>
        <begin position="27"/>
        <end position="60"/>
    </location>
</feature>
<name>A0A6F9EG74_9BACL</name>
<dbReference type="Pfam" id="PF07992">
    <property type="entry name" value="Pyr_redox_2"/>
    <property type="match status" value="1"/>
</dbReference>
<dbReference type="EC" id="1.8.1.19" evidence="2"/>
<evidence type="ECO:0000313" key="3">
    <source>
        <dbReference type="Proteomes" id="UP000502196"/>
    </source>
</evidence>
<gene>
    <name evidence="2" type="primary">sudA</name>
    <name evidence="2" type="ORF">COOX1_3322</name>
</gene>
<dbReference type="PRINTS" id="PR00368">
    <property type="entry name" value="FADPNR"/>
</dbReference>
<organism evidence="2 3">
    <name type="scientific">Kyrpidia spormannii</name>
    <dbReference type="NCBI Taxonomy" id="2055160"/>
    <lineage>
        <taxon>Bacteria</taxon>
        <taxon>Bacillati</taxon>
        <taxon>Bacillota</taxon>
        <taxon>Bacilli</taxon>
        <taxon>Bacillales</taxon>
        <taxon>Alicyclobacillaceae</taxon>
        <taxon>Kyrpidia</taxon>
    </lineage>
</organism>
<dbReference type="PANTHER" id="PTHR42783:SF3">
    <property type="entry name" value="GLUTAMATE SYNTHASE [NADPH] SMALL CHAIN-RELATED"/>
    <property type="match status" value="1"/>
</dbReference>
<dbReference type="EMBL" id="LR792683">
    <property type="protein sequence ID" value="CAB3396076.1"/>
    <property type="molecule type" value="Genomic_DNA"/>
</dbReference>
<dbReference type="PRINTS" id="PR00469">
    <property type="entry name" value="PNDRDTASEII"/>
</dbReference>
<dbReference type="InterPro" id="IPR017896">
    <property type="entry name" value="4Fe4S_Fe-S-bd"/>
</dbReference>
<dbReference type="PANTHER" id="PTHR42783">
    <property type="entry name" value="GLUTAMATE SYNTHASE [NADPH] SMALL CHAIN"/>
    <property type="match status" value="1"/>
</dbReference>
<dbReference type="SUPFAM" id="SSF51971">
    <property type="entry name" value="Nucleotide-binding domain"/>
    <property type="match status" value="1"/>
</dbReference>
<dbReference type="InterPro" id="IPR036188">
    <property type="entry name" value="FAD/NAD-bd_sf"/>
</dbReference>
<proteinExistence type="predicted"/>
<dbReference type="AlphaFoldDB" id="A0A6F9EG74"/>
<dbReference type="Gene3D" id="3.40.50.720">
    <property type="entry name" value="NAD(P)-binding Rossmann-like Domain"/>
    <property type="match status" value="1"/>
</dbReference>
<protein>
    <submittedName>
        <fullName evidence="2">Sulfide dehydrogenase subunit alpha</fullName>
        <ecNumber evidence="2">1.8.1.19</ecNumber>
    </submittedName>
</protein>
<dbReference type="Pfam" id="PF14691">
    <property type="entry name" value="Fer4_20"/>
    <property type="match status" value="1"/>
</dbReference>
<evidence type="ECO:0000313" key="2">
    <source>
        <dbReference type="EMBL" id="CAB3396076.1"/>
    </source>
</evidence>
<dbReference type="GO" id="GO:0051536">
    <property type="term" value="F:iron-sulfur cluster binding"/>
    <property type="evidence" value="ECO:0007669"/>
    <property type="project" value="InterPro"/>
</dbReference>
<accession>A0A6F9EG74</accession>
<dbReference type="Proteomes" id="UP000502196">
    <property type="component" value="Chromosome"/>
</dbReference>
<dbReference type="GO" id="GO:0016491">
    <property type="term" value="F:oxidoreductase activity"/>
    <property type="evidence" value="ECO:0007669"/>
    <property type="project" value="UniProtKB-KW"/>
</dbReference>
<dbReference type="InterPro" id="IPR028261">
    <property type="entry name" value="DPD_II"/>
</dbReference>